<evidence type="ECO:0000256" key="6">
    <source>
        <dbReference type="ARBA" id="ARBA00023315"/>
    </source>
</evidence>
<evidence type="ECO:0000256" key="4">
    <source>
        <dbReference type="ARBA" id="ARBA00022679"/>
    </source>
</evidence>
<dbReference type="PANTHER" id="PTHR43420:SF51">
    <property type="entry name" value="PEPTIDYL-LYSINE N-ACETYLTRANSFERASE YIAC"/>
    <property type="match status" value="1"/>
</dbReference>
<organism evidence="10 11">
    <name type="scientific">Muriicola jejuensis</name>
    <dbReference type="NCBI Taxonomy" id="504488"/>
    <lineage>
        <taxon>Bacteria</taxon>
        <taxon>Pseudomonadati</taxon>
        <taxon>Bacteroidota</taxon>
        <taxon>Flavobacteriia</taxon>
        <taxon>Flavobacteriales</taxon>
        <taxon>Flavobacteriaceae</taxon>
        <taxon>Muriicola</taxon>
    </lineage>
</organism>
<dbReference type="SUPFAM" id="SSF55729">
    <property type="entry name" value="Acyl-CoA N-acyltransferases (Nat)"/>
    <property type="match status" value="1"/>
</dbReference>
<proteinExistence type="predicted"/>
<dbReference type="GO" id="GO:0047663">
    <property type="term" value="F:aminoglycoside 6'-N-acetyltransferase activity"/>
    <property type="evidence" value="ECO:0007669"/>
    <property type="project" value="UniProtKB-EC"/>
</dbReference>
<dbReference type="InterPro" id="IPR050680">
    <property type="entry name" value="YpeA/RimI_acetyltransf"/>
</dbReference>
<dbReference type="GO" id="GO:0046677">
    <property type="term" value="P:response to antibiotic"/>
    <property type="evidence" value="ECO:0007669"/>
    <property type="project" value="UniProtKB-KW"/>
</dbReference>
<dbReference type="NCBIfam" id="NF043067">
    <property type="entry name" value="AAC_6p_group_E"/>
    <property type="match status" value="1"/>
</dbReference>
<protein>
    <recommendedName>
        <fullName evidence="3">Aminoglycoside N(6')-acetyltransferase type 1</fullName>
        <ecNumber evidence="2">2.3.1.82</ecNumber>
    </recommendedName>
    <alternativeName>
        <fullName evidence="7">Aminoglycoside resistance protein</fullName>
    </alternativeName>
</protein>
<dbReference type="CDD" id="cd04301">
    <property type="entry name" value="NAT_SF"/>
    <property type="match status" value="1"/>
</dbReference>
<comment type="caution">
    <text evidence="10">The sequence shown here is derived from an EMBL/GenBank/DDBJ whole genome shotgun (WGS) entry which is preliminary data.</text>
</comment>
<evidence type="ECO:0000256" key="3">
    <source>
        <dbReference type="ARBA" id="ARBA00017677"/>
    </source>
</evidence>
<feature type="domain" description="N-acetyltransferase" evidence="9">
    <location>
        <begin position="2"/>
        <end position="147"/>
    </location>
</feature>
<keyword evidence="6" id="KW-0012">Acyltransferase</keyword>
<name>A0A6P0UD30_9FLAO</name>
<evidence type="ECO:0000256" key="8">
    <source>
        <dbReference type="ARBA" id="ARBA00048923"/>
    </source>
</evidence>
<evidence type="ECO:0000256" key="1">
    <source>
        <dbReference type="ARBA" id="ARBA00011738"/>
    </source>
</evidence>
<dbReference type="PIRSF" id="PIRSF000452">
    <property type="entry name" value="6-N-acetyltransf"/>
    <property type="match status" value="1"/>
</dbReference>
<dbReference type="InterPro" id="IPR016181">
    <property type="entry name" value="Acyl_CoA_acyltransferase"/>
</dbReference>
<evidence type="ECO:0000313" key="10">
    <source>
        <dbReference type="EMBL" id="NER09819.1"/>
    </source>
</evidence>
<evidence type="ECO:0000259" key="9">
    <source>
        <dbReference type="PROSITE" id="PS51186"/>
    </source>
</evidence>
<evidence type="ECO:0000313" key="11">
    <source>
        <dbReference type="Proteomes" id="UP000468443"/>
    </source>
</evidence>
<comment type="catalytic activity">
    <reaction evidence="8">
        <text>kanamycin B + acetyl-CoA = N(6')-acetylkanamycin B + CoA + H(+)</text>
        <dbReference type="Rhea" id="RHEA:16449"/>
        <dbReference type="ChEBI" id="CHEBI:15378"/>
        <dbReference type="ChEBI" id="CHEBI:57287"/>
        <dbReference type="ChEBI" id="CHEBI:57288"/>
        <dbReference type="ChEBI" id="CHEBI:58390"/>
        <dbReference type="ChEBI" id="CHEBI:58549"/>
        <dbReference type="EC" id="2.3.1.82"/>
    </reaction>
</comment>
<accession>A0A6P0UD30</accession>
<dbReference type="RefSeq" id="WP_163691855.1">
    <property type="nucleotide sequence ID" value="NZ_FXTW01000001.1"/>
</dbReference>
<keyword evidence="4 10" id="KW-0808">Transferase</keyword>
<evidence type="ECO:0000256" key="5">
    <source>
        <dbReference type="ARBA" id="ARBA00023251"/>
    </source>
</evidence>
<keyword evidence="5" id="KW-0046">Antibiotic resistance</keyword>
<reference evidence="10 11" key="1">
    <citation type="submission" date="2020-01" db="EMBL/GenBank/DDBJ databases">
        <title>Muriicola jejuensis KCTC 22299.</title>
        <authorList>
            <person name="Wang G."/>
        </authorList>
    </citation>
    <scope>NUCLEOTIDE SEQUENCE [LARGE SCALE GENOMIC DNA]</scope>
    <source>
        <strain evidence="10 11">KCTC 22299</strain>
    </source>
</reference>
<dbReference type="Pfam" id="PF00583">
    <property type="entry name" value="Acetyltransf_1"/>
    <property type="match status" value="1"/>
</dbReference>
<dbReference type="InterPro" id="IPR000182">
    <property type="entry name" value="GNAT_dom"/>
</dbReference>
<keyword evidence="11" id="KW-1185">Reference proteome</keyword>
<evidence type="ECO:0000256" key="7">
    <source>
        <dbReference type="ARBA" id="ARBA00029660"/>
    </source>
</evidence>
<evidence type="ECO:0000256" key="2">
    <source>
        <dbReference type="ARBA" id="ARBA00012888"/>
    </source>
</evidence>
<dbReference type="Gene3D" id="3.40.630.30">
    <property type="match status" value="1"/>
</dbReference>
<dbReference type="PANTHER" id="PTHR43420">
    <property type="entry name" value="ACETYLTRANSFERASE"/>
    <property type="match status" value="1"/>
</dbReference>
<gene>
    <name evidence="10" type="ORF">GWK09_04785</name>
</gene>
<dbReference type="EC" id="2.3.1.82" evidence="2"/>
<dbReference type="Proteomes" id="UP000468443">
    <property type="component" value="Unassembled WGS sequence"/>
</dbReference>
<dbReference type="EMBL" id="JAABOP010000001">
    <property type="protein sequence ID" value="NER09819.1"/>
    <property type="molecule type" value="Genomic_DNA"/>
</dbReference>
<dbReference type="InterPro" id="IPR024170">
    <property type="entry name" value="Aminoglycoside_N6-AcTrfrase"/>
</dbReference>
<sequence>MVTTEELSSANYKEIAGLAIILWPDSSLEEEEKFFRKSIPDHAQNAFLLKVENILAGFVSLSLRTEYVEGSSTKPVCYIEGIFVASAFRKKGYAQMLVKRAEEWGKQMGCTEIASDTEVGNLDSLAFHKRMGFREVNRVVCFVREIS</sequence>
<dbReference type="PROSITE" id="PS51186">
    <property type="entry name" value="GNAT"/>
    <property type="match status" value="1"/>
</dbReference>
<comment type="subunit">
    <text evidence="1">Homodimer.</text>
</comment>
<dbReference type="AlphaFoldDB" id="A0A6P0UD30"/>